<evidence type="ECO:0000313" key="8">
    <source>
        <dbReference type="EMBL" id="GJT52592.1"/>
    </source>
</evidence>
<dbReference type="Proteomes" id="UP001151760">
    <property type="component" value="Unassembled WGS sequence"/>
</dbReference>
<proteinExistence type="predicted"/>
<keyword evidence="2" id="KW-0808">Transferase</keyword>
<dbReference type="SUPFAM" id="SSF56112">
    <property type="entry name" value="Protein kinase-like (PK-like)"/>
    <property type="match status" value="1"/>
</dbReference>
<feature type="domain" description="Protein kinase" evidence="7">
    <location>
        <begin position="1"/>
        <end position="139"/>
    </location>
</feature>
<dbReference type="InterPro" id="IPR000719">
    <property type="entry name" value="Prot_kinase_dom"/>
</dbReference>
<dbReference type="PROSITE" id="PS00108">
    <property type="entry name" value="PROTEIN_KINASE_ST"/>
    <property type="match status" value="1"/>
</dbReference>
<evidence type="ECO:0000256" key="3">
    <source>
        <dbReference type="ARBA" id="ARBA00022729"/>
    </source>
</evidence>
<dbReference type="InterPro" id="IPR011009">
    <property type="entry name" value="Kinase-like_dom_sf"/>
</dbReference>
<gene>
    <name evidence="8" type="ORF">Tco_0978749</name>
</gene>
<evidence type="ECO:0000256" key="4">
    <source>
        <dbReference type="ARBA" id="ARBA00022741"/>
    </source>
</evidence>
<dbReference type="InterPro" id="IPR036426">
    <property type="entry name" value="Bulb-type_lectin_dom_sf"/>
</dbReference>
<dbReference type="PROSITE" id="PS50011">
    <property type="entry name" value="PROTEIN_KINASE_DOM"/>
    <property type="match status" value="1"/>
</dbReference>
<dbReference type="PANTHER" id="PTHR27002">
    <property type="entry name" value="RECEPTOR-LIKE SERINE/THREONINE-PROTEIN KINASE SD1-8"/>
    <property type="match status" value="1"/>
</dbReference>
<evidence type="ECO:0000259" key="7">
    <source>
        <dbReference type="PROSITE" id="PS50011"/>
    </source>
</evidence>
<sequence length="139" mass="16082">MPDMKFGRNLERGSITNFTSWKSDDDPSPGPYMVYWDFNGFPQIFQKKGDEIQYRLGLWNDETGSQLLDMAQRFHIINGVARGLLYLHQDSRLRIIHRDLKAANILLDQDMNPKISDFGLARSFRGNETETNTKRVIGT</sequence>
<keyword evidence="6" id="KW-0067">ATP-binding</keyword>
<dbReference type="EMBL" id="BQNB010016511">
    <property type="protein sequence ID" value="GJT52592.1"/>
    <property type="molecule type" value="Genomic_DNA"/>
</dbReference>
<organism evidence="8 9">
    <name type="scientific">Tanacetum coccineum</name>
    <dbReference type="NCBI Taxonomy" id="301880"/>
    <lineage>
        <taxon>Eukaryota</taxon>
        <taxon>Viridiplantae</taxon>
        <taxon>Streptophyta</taxon>
        <taxon>Embryophyta</taxon>
        <taxon>Tracheophyta</taxon>
        <taxon>Spermatophyta</taxon>
        <taxon>Magnoliopsida</taxon>
        <taxon>eudicotyledons</taxon>
        <taxon>Gunneridae</taxon>
        <taxon>Pentapetalae</taxon>
        <taxon>asterids</taxon>
        <taxon>campanulids</taxon>
        <taxon>Asterales</taxon>
        <taxon>Asteraceae</taxon>
        <taxon>Asteroideae</taxon>
        <taxon>Anthemideae</taxon>
        <taxon>Anthemidinae</taxon>
        <taxon>Tanacetum</taxon>
    </lineage>
</organism>
<dbReference type="Gene3D" id="1.10.510.10">
    <property type="entry name" value="Transferase(Phosphotransferase) domain 1"/>
    <property type="match status" value="1"/>
</dbReference>
<evidence type="ECO:0000256" key="6">
    <source>
        <dbReference type="ARBA" id="ARBA00022840"/>
    </source>
</evidence>
<accession>A0ABQ5EP02</accession>
<evidence type="ECO:0000256" key="1">
    <source>
        <dbReference type="ARBA" id="ARBA00022527"/>
    </source>
</evidence>
<reference evidence="8" key="2">
    <citation type="submission" date="2022-01" db="EMBL/GenBank/DDBJ databases">
        <authorList>
            <person name="Yamashiro T."/>
            <person name="Shiraishi A."/>
            <person name="Satake H."/>
            <person name="Nakayama K."/>
        </authorList>
    </citation>
    <scope>NUCLEOTIDE SEQUENCE</scope>
</reference>
<dbReference type="SUPFAM" id="SSF51110">
    <property type="entry name" value="alpha-D-mannose-specific plant lectins"/>
    <property type="match status" value="1"/>
</dbReference>
<dbReference type="PANTHER" id="PTHR27002:SF932">
    <property type="entry name" value="RECEPTOR-LIKE SERINE_THREONINE-PROTEIN KINASE"/>
    <property type="match status" value="1"/>
</dbReference>
<keyword evidence="1" id="KW-0723">Serine/threonine-protein kinase</keyword>
<keyword evidence="5" id="KW-0418">Kinase</keyword>
<dbReference type="InterPro" id="IPR008271">
    <property type="entry name" value="Ser/Thr_kinase_AS"/>
</dbReference>
<dbReference type="Pfam" id="PF00069">
    <property type="entry name" value="Pkinase"/>
    <property type="match status" value="1"/>
</dbReference>
<evidence type="ECO:0000256" key="2">
    <source>
        <dbReference type="ARBA" id="ARBA00022679"/>
    </source>
</evidence>
<evidence type="ECO:0000256" key="5">
    <source>
        <dbReference type="ARBA" id="ARBA00022777"/>
    </source>
</evidence>
<keyword evidence="3" id="KW-0732">Signal</keyword>
<reference evidence="8" key="1">
    <citation type="journal article" date="2022" name="Int. J. Mol. Sci.">
        <title>Draft Genome of Tanacetum Coccineum: Genomic Comparison of Closely Related Tanacetum-Family Plants.</title>
        <authorList>
            <person name="Yamashiro T."/>
            <person name="Shiraishi A."/>
            <person name="Nakayama K."/>
            <person name="Satake H."/>
        </authorList>
    </citation>
    <scope>NUCLEOTIDE SEQUENCE</scope>
</reference>
<name>A0ABQ5EP02_9ASTR</name>
<comment type="caution">
    <text evidence="8">The sequence shown here is derived from an EMBL/GenBank/DDBJ whole genome shotgun (WGS) entry which is preliminary data.</text>
</comment>
<keyword evidence="9" id="KW-1185">Reference proteome</keyword>
<keyword evidence="4" id="KW-0547">Nucleotide-binding</keyword>
<protein>
    <submittedName>
        <fullName evidence="8">G-type lectin S-receptor-like serine/threonine-protein kinase</fullName>
    </submittedName>
</protein>
<evidence type="ECO:0000313" key="9">
    <source>
        <dbReference type="Proteomes" id="UP001151760"/>
    </source>
</evidence>